<name>A0A225WN91_9STRA</name>
<protein>
    <submittedName>
        <fullName evidence="1">Uncharacterized protein</fullName>
    </submittedName>
</protein>
<reference evidence="2" key="1">
    <citation type="submission" date="2017-03" db="EMBL/GenBank/DDBJ databases">
        <title>Phytopthora megakarya and P. palmivora, two closely related causual agents of cacao black pod achieved similar genome size and gene model numbers by different mechanisms.</title>
        <authorList>
            <person name="Ali S."/>
            <person name="Shao J."/>
            <person name="Larry D.J."/>
            <person name="Kronmiller B."/>
            <person name="Shen D."/>
            <person name="Strem M.D."/>
            <person name="Melnick R.L."/>
            <person name="Guiltinan M.J."/>
            <person name="Tyler B.M."/>
            <person name="Meinhardt L.W."/>
            <person name="Bailey B.A."/>
        </authorList>
    </citation>
    <scope>NUCLEOTIDE SEQUENCE [LARGE SCALE GENOMIC DNA]</scope>
    <source>
        <strain evidence="2">zdho120</strain>
    </source>
</reference>
<comment type="caution">
    <text evidence="1">The sequence shown here is derived from an EMBL/GenBank/DDBJ whole genome shotgun (WGS) entry which is preliminary data.</text>
</comment>
<evidence type="ECO:0000313" key="1">
    <source>
        <dbReference type="EMBL" id="OWZ19105.1"/>
    </source>
</evidence>
<proteinExistence type="predicted"/>
<dbReference type="Proteomes" id="UP000198211">
    <property type="component" value="Unassembled WGS sequence"/>
</dbReference>
<sequence>MAMAMIAVYNLFMNGVDRVDQRRHAYNHCICVIESYSTISNIIRRSLRHQQVRRDKKQQRVNLVDIVGADTSLYIITPNSAKPSSGKLNAFHYQDVFKARSPKLRKALDSVCRATADDLTKFTQKRANKSITRVED</sequence>
<dbReference type="EMBL" id="NBNE01000487">
    <property type="protein sequence ID" value="OWZ19105.1"/>
    <property type="molecule type" value="Genomic_DNA"/>
</dbReference>
<accession>A0A225WN91</accession>
<gene>
    <name evidence="1" type="ORF">PHMEG_0006689</name>
</gene>
<dbReference type="AlphaFoldDB" id="A0A225WN91"/>
<keyword evidence="2" id="KW-1185">Reference proteome</keyword>
<organism evidence="1 2">
    <name type="scientific">Phytophthora megakarya</name>
    <dbReference type="NCBI Taxonomy" id="4795"/>
    <lineage>
        <taxon>Eukaryota</taxon>
        <taxon>Sar</taxon>
        <taxon>Stramenopiles</taxon>
        <taxon>Oomycota</taxon>
        <taxon>Peronosporomycetes</taxon>
        <taxon>Peronosporales</taxon>
        <taxon>Peronosporaceae</taxon>
        <taxon>Phytophthora</taxon>
    </lineage>
</organism>
<evidence type="ECO:0000313" key="2">
    <source>
        <dbReference type="Proteomes" id="UP000198211"/>
    </source>
</evidence>